<dbReference type="GO" id="GO:0006508">
    <property type="term" value="P:proteolysis"/>
    <property type="evidence" value="ECO:0007669"/>
    <property type="project" value="UniProtKB-KW"/>
</dbReference>
<evidence type="ECO:0000313" key="10">
    <source>
        <dbReference type="Proteomes" id="UP000829196"/>
    </source>
</evidence>
<comment type="caution">
    <text evidence="9">The sequence shown here is derived from an EMBL/GenBank/DDBJ whole genome shotgun (WGS) entry which is preliminary data.</text>
</comment>
<organism evidence="9 10">
    <name type="scientific">Dendrobium nobile</name>
    <name type="common">Orchid</name>
    <dbReference type="NCBI Taxonomy" id="94219"/>
    <lineage>
        <taxon>Eukaryota</taxon>
        <taxon>Viridiplantae</taxon>
        <taxon>Streptophyta</taxon>
        <taxon>Embryophyta</taxon>
        <taxon>Tracheophyta</taxon>
        <taxon>Spermatophyta</taxon>
        <taxon>Magnoliopsida</taxon>
        <taxon>Liliopsida</taxon>
        <taxon>Asparagales</taxon>
        <taxon>Orchidaceae</taxon>
        <taxon>Epidendroideae</taxon>
        <taxon>Malaxideae</taxon>
        <taxon>Dendrobiinae</taxon>
        <taxon>Dendrobium</taxon>
    </lineage>
</organism>
<dbReference type="Gene3D" id="3.40.50.200">
    <property type="entry name" value="Peptidase S8/S53 domain"/>
    <property type="match status" value="1"/>
</dbReference>
<dbReference type="Pfam" id="PF00082">
    <property type="entry name" value="Peptidase_S8"/>
    <property type="match status" value="1"/>
</dbReference>
<dbReference type="PROSITE" id="PS51892">
    <property type="entry name" value="SUBTILASE"/>
    <property type="match status" value="1"/>
</dbReference>
<proteinExistence type="inferred from homology"/>
<comment type="similarity">
    <text evidence="1 6">Belongs to the peptidase S8 family.</text>
</comment>
<dbReference type="InterPro" id="IPR000209">
    <property type="entry name" value="Peptidase_S8/S53_dom"/>
</dbReference>
<dbReference type="InterPro" id="IPR015500">
    <property type="entry name" value="Peptidase_S8_subtilisin-rel"/>
</dbReference>
<evidence type="ECO:0000256" key="5">
    <source>
        <dbReference type="ARBA" id="ARBA00022825"/>
    </source>
</evidence>
<keyword evidence="2" id="KW-0645">Protease</keyword>
<dbReference type="EMBL" id="JAGYWB010000011">
    <property type="protein sequence ID" value="KAI0504445.1"/>
    <property type="molecule type" value="Genomic_DNA"/>
</dbReference>
<dbReference type="PANTHER" id="PTHR10795">
    <property type="entry name" value="PROPROTEIN CONVERTASE SUBTILISIN/KEXIN"/>
    <property type="match status" value="1"/>
</dbReference>
<keyword evidence="7" id="KW-1133">Transmembrane helix</keyword>
<dbReference type="AlphaFoldDB" id="A0A8T3B616"/>
<dbReference type="InterPro" id="IPR045051">
    <property type="entry name" value="SBT"/>
</dbReference>
<evidence type="ECO:0000256" key="2">
    <source>
        <dbReference type="ARBA" id="ARBA00022670"/>
    </source>
</evidence>
<keyword evidence="3" id="KW-0732">Signal</keyword>
<dbReference type="PRINTS" id="PR00723">
    <property type="entry name" value="SUBTILISIN"/>
</dbReference>
<keyword evidence="7" id="KW-0812">Transmembrane</keyword>
<evidence type="ECO:0000256" key="7">
    <source>
        <dbReference type="SAM" id="Phobius"/>
    </source>
</evidence>
<dbReference type="InterPro" id="IPR036852">
    <property type="entry name" value="Peptidase_S8/S53_dom_sf"/>
</dbReference>
<keyword evidence="5" id="KW-0720">Serine protease</keyword>
<dbReference type="GO" id="GO:0004252">
    <property type="term" value="F:serine-type endopeptidase activity"/>
    <property type="evidence" value="ECO:0007669"/>
    <property type="project" value="InterPro"/>
</dbReference>
<sequence length="181" mass="19853">MMGQGLIIGVLDTSINPTHPSFKDTNMPPKPPITKWKGNCSYAGFPCNNKIIEAKAFFVGSHTSPEDTNGYGTHVASTTAGNFVKDANVLGMAKGDPASGIAPMAHLFIYKVCYPKVKCIGADLYAAIDQAMKDGWTLSRCLLLAIIMLLFIKIQFLGVLWQQYNMESFLSLWPEMMVNLL</sequence>
<protein>
    <recommendedName>
        <fullName evidence="8">Peptidase S8/S53 domain-containing protein</fullName>
    </recommendedName>
</protein>
<accession>A0A8T3B616</accession>
<dbReference type="SUPFAM" id="SSF52743">
    <property type="entry name" value="Subtilisin-like"/>
    <property type="match status" value="1"/>
</dbReference>
<evidence type="ECO:0000256" key="6">
    <source>
        <dbReference type="PROSITE-ProRule" id="PRU01240"/>
    </source>
</evidence>
<keyword evidence="7" id="KW-0472">Membrane</keyword>
<evidence type="ECO:0000313" key="9">
    <source>
        <dbReference type="EMBL" id="KAI0504445.1"/>
    </source>
</evidence>
<dbReference type="Proteomes" id="UP000829196">
    <property type="component" value="Unassembled WGS sequence"/>
</dbReference>
<feature type="domain" description="Peptidase S8/S53" evidence="8">
    <location>
        <begin position="3"/>
        <end position="135"/>
    </location>
</feature>
<feature type="transmembrane region" description="Helical" evidence="7">
    <location>
        <begin position="142"/>
        <end position="164"/>
    </location>
</feature>
<dbReference type="SMR" id="A0A8T3B616"/>
<gene>
    <name evidence="9" type="ORF">KFK09_015397</name>
</gene>
<evidence type="ECO:0000256" key="4">
    <source>
        <dbReference type="ARBA" id="ARBA00022801"/>
    </source>
</evidence>
<keyword evidence="10" id="KW-1185">Reference proteome</keyword>
<keyword evidence="4" id="KW-0378">Hydrolase</keyword>
<evidence type="ECO:0000259" key="8">
    <source>
        <dbReference type="Pfam" id="PF00082"/>
    </source>
</evidence>
<evidence type="ECO:0000256" key="1">
    <source>
        <dbReference type="ARBA" id="ARBA00011073"/>
    </source>
</evidence>
<evidence type="ECO:0000256" key="3">
    <source>
        <dbReference type="ARBA" id="ARBA00022729"/>
    </source>
</evidence>
<dbReference type="OrthoDB" id="10256524at2759"/>
<name>A0A8T3B616_DENNO</name>
<reference evidence="9" key="1">
    <citation type="journal article" date="2022" name="Front. Genet.">
        <title>Chromosome-Scale Assembly of the Dendrobium nobile Genome Provides Insights Into the Molecular Mechanism of the Biosynthesis of the Medicinal Active Ingredient of Dendrobium.</title>
        <authorList>
            <person name="Xu Q."/>
            <person name="Niu S.-C."/>
            <person name="Li K.-L."/>
            <person name="Zheng P.-J."/>
            <person name="Zhang X.-J."/>
            <person name="Jia Y."/>
            <person name="Liu Y."/>
            <person name="Niu Y.-X."/>
            <person name="Yu L.-H."/>
            <person name="Chen D.-F."/>
            <person name="Zhang G.-Q."/>
        </authorList>
    </citation>
    <scope>NUCLEOTIDE SEQUENCE</scope>
    <source>
        <tissue evidence="9">Leaf</tissue>
    </source>
</reference>
<comment type="caution">
    <text evidence="6">Lacks conserved residue(s) required for the propagation of feature annotation.</text>
</comment>